<dbReference type="AlphaFoldDB" id="A0A1I7TVI0"/>
<reference evidence="3" key="1">
    <citation type="submission" date="2016-11" db="UniProtKB">
        <authorList>
            <consortium name="WormBaseParasite"/>
        </authorList>
    </citation>
    <scope>IDENTIFICATION</scope>
</reference>
<accession>A0A1I7TVI0</accession>
<evidence type="ECO:0000256" key="1">
    <source>
        <dbReference type="SAM" id="MobiDB-lite"/>
    </source>
</evidence>
<sequence length="238" mass="27684">MEELPRWEIKTDPETNSYREYREWKDRLSDCYGGPDGHDPCEKLVSVLAIGKEKYGEAELREKIHKISEEDRMGNEKMEELIATDIREGNGKDEIGIRIKNIKMRSMKELQDVIDKEKVATWDLMEALGFKKQKKVEEEPDVEPKPEKSKSKEPEEPKKERSKKSKISETPKPIKSTNCPPKIEPKNVKNPVQKIEISKAQDVQKPQEVVVIQKTSQEEEGKKKKKTKKKKKKRCIIS</sequence>
<feature type="region of interest" description="Disordered" evidence="1">
    <location>
        <begin position="133"/>
        <end position="238"/>
    </location>
</feature>
<proteinExistence type="predicted"/>
<evidence type="ECO:0000313" key="3">
    <source>
        <dbReference type="WBParaSite" id="Csp11.Scaffold629.g12203.t1"/>
    </source>
</evidence>
<name>A0A1I7TVI0_9PELO</name>
<protein>
    <submittedName>
        <fullName evidence="3">Uncharacterized protein</fullName>
    </submittedName>
</protein>
<keyword evidence="2" id="KW-1185">Reference proteome</keyword>
<organism evidence="2 3">
    <name type="scientific">Caenorhabditis tropicalis</name>
    <dbReference type="NCBI Taxonomy" id="1561998"/>
    <lineage>
        <taxon>Eukaryota</taxon>
        <taxon>Metazoa</taxon>
        <taxon>Ecdysozoa</taxon>
        <taxon>Nematoda</taxon>
        <taxon>Chromadorea</taxon>
        <taxon>Rhabditida</taxon>
        <taxon>Rhabditina</taxon>
        <taxon>Rhabditomorpha</taxon>
        <taxon>Rhabditoidea</taxon>
        <taxon>Rhabditidae</taxon>
        <taxon>Peloderinae</taxon>
        <taxon>Caenorhabditis</taxon>
    </lineage>
</organism>
<feature type="compositionally biased region" description="Basic residues" evidence="1">
    <location>
        <begin position="223"/>
        <end position="238"/>
    </location>
</feature>
<dbReference type="WBParaSite" id="Csp11.Scaffold629.g12203.t1">
    <property type="protein sequence ID" value="Csp11.Scaffold629.g12203.t1"/>
    <property type="gene ID" value="Csp11.Scaffold629.g12203"/>
</dbReference>
<feature type="compositionally biased region" description="Basic and acidic residues" evidence="1">
    <location>
        <begin position="142"/>
        <end position="159"/>
    </location>
</feature>
<dbReference type="Proteomes" id="UP000095282">
    <property type="component" value="Unplaced"/>
</dbReference>
<evidence type="ECO:0000313" key="2">
    <source>
        <dbReference type="Proteomes" id="UP000095282"/>
    </source>
</evidence>